<dbReference type="EMBL" id="GEZM01058946">
    <property type="protein sequence ID" value="JAV71611.1"/>
    <property type="molecule type" value="Transcribed_RNA"/>
</dbReference>
<reference evidence="1" key="1">
    <citation type="journal article" date="2016" name="Sci. Rep.">
        <title>Molecular characterization of firefly nuptial gifts: a multi-omics approach sheds light on postcopulatory sexual selection.</title>
        <authorList>
            <person name="Al-Wathiqui N."/>
            <person name="Fallon T.R."/>
            <person name="South A."/>
            <person name="Weng J.K."/>
            <person name="Lewis S.M."/>
        </authorList>
    </citation>
    <scope>NUCLEOTIDE SEQUENCE</scope>
</reference>
<proteinExistence type="predicted"/>
<accession>A0A1Y1LFF4</accession>
<protein>
    <submittedName>
        <fullName evidence="1">Uncharacterized protein</fullName>
    </submittedName>
</protein>
<sequence>MRDEFAFTTSMNTEESKETCNATEEMKYKGIHTSTNGYYGYQFVQANQTEEICESMEIQYNNADPDSDIQFNNFIRPEDRLCCDPLAANMREPVNRKRRLNYDNAGDCKKRRESGKLYFLRFCVIYHGFINQVQISDINPETHRKLIPRQPTHNVPDFPRNLMGHFI</sequence>
<evidence type="ECO:0000313" key="1">
    <source>
        <dbReference type="EMBL" id="JAV71611.1"/>
    </source>
</evidence>
<organism evidence="1">
    <name type="scientific">Photinus pyralis</name>
    <name type="common">Common eastern firefly</name>
    <name type="synonym">Lampyris pyralis</name>
    <dbReference type="NCBI Taxonomy" id="7054"/>
    <lineage>
        <taxon>Eukaryota</taxon>
        <taxon>Metazoa</taxon>
        <taxon>Ecdysozoa</taxon>
        <taxon>Arthropoda</taxon>
        <taxon>Hexapoda</taxon>
        <taxon>Insecta</taxon>
        <taxon>Pterygota</taxon>
        <taxon>Neoptera</taxon>
        <taxon>Endopterygota</taxon>
        <taxon>Coleoptera</taxon>
        <taxon>Polyphaga</taxon>
        <taxon>Elateriformia</taxon>
        <taxon>Elateroidea</taxon>
        <taxon>Lampyridae</taxon>
        <taxon>Lampyrinae</taxon>
        <taxon>Photinus</taxon>
    </lineage>
</organism>
<name>A0A1Y1LFF4_PHOPY</name>
<dbReference type="AlphaFoldDB" id="A0A1Y1LFF4"/>